<sequence>MVFPLLPLLAPSAIASAPELSVIGHILIGPLLTSEDVAITQSYISKNFGLVEFSVQVTSAIEIDDIISLLDVGVEAVFTETDEQATALFEIGVPGSRVVFPGQDYDDVKGVHVSSTTATTDLATKLSKSVLPDGTGNKTLYVTFTSPPTLDQVKQTVALPGIPIIPAEGLTTDYSSSSTDKLSVAAIFSSALKTDRQDGYFSTLVVDTQGVALGLVYSSEESIAEAIKSRAGVYQSRKRGLWFKGATSGAVQTLVRLELDCDGDCVKFVVQQAGKGFCHLDTTTCFGRSGGVAALERTLVSRLENAPPGSYTRRLFSDEKLLSAKIMEEAEELTAAKTKDEVAWEFADLLYFGMTKAVQASVSWNDIERNLDAKAKKITRRKGDAKQKWLDAATKNEETPNKPVVANTDTVNGSTTNGPATEPAKDQTARIHLTRVDVSKISETELTDVLRRPAQKNANIMNLVGPIVEAVRTRGDTALLEFTAKFEKAKLDSPVLKAPFPAHLMELDQETKDAIDLSFENVRKFHAGQLEDAPLVVETMPGVVCSRFARPIESVGLYVPGGTAILPSTSLMLGVPALVAGCKNIVFASPPRSDGTLTPEVVYVAHKVGATAIVLAGGAQAVAAMAYGTETVPKVNKILGPGNQFVTAAKMLVQNDTSALVSIDMPAGPSEVLVVADKNANPAFVASDLLSQAEHGVDSQVILIAVDLNDDELQAIEDEVHDQAMRLPRVDIVRGAIAHSRTFQVKTVEEALALSNKYAPEHLILQLDNASEYVDLVQHAGSVFVGAWSPESCGDYSSGTNHTLPTYGYATVYSGVNTHSFMKHLTSQELTPEGLKNIGGAVVRLATVEGLDAHGNAVRVRLEHLAKEK</sequence>
<dbReference type="Proteomes" id="UP001433508">
    <property type="component" value="Unassembled WGS sequence"/>
</dbReference>
<evidence type="ECO:0000313" key="2">
    <source>
        <dbReference type="Proteomes" id="UP001433508"/>
    </source>
</evidence>
<reference evidence="2" key="1">
    <citation type="journal article" date="2024" name="Front. Bioeng. Biotechnol.">
        <title>Genome-scale model development and genomic sequencing of the oleaginous clade Lipomyces.</title>
        <authorList>
            <person name="Czajka J.J."/>
            <person name="Han Y."/>
            <person name="Kim J."/>
            <person name="Mondo S.J."/>
            <person name="Hofstad B.A."/>
            <person name="Robles A."/>
            <person name="Haridas S."/>
            <person name="Riley R."/>
            <person name="LaButti K."/>
            <person name="Pangilinan J."/>
            <person name="Andreopoulos W."/>
            <person name="Lipzen A."/>
            <person name="Yan J."/>
            <person name="Wang M."/>
            <person name="Ng V."/>
            <person name="Grigoriev I.V."/>
            <person name="Spatafora J.W."/>
            <person name="Magnuson J.K."/>
            <person name="Baker S.E."/>
            <person name="Pomraning K.R."/>
        </authorList>
    </citation>
    <scope>NUCLEOTIDE SEQUENCE [LARGE SCALE GENOMIC DNA]</scope>
    <source>
        <strain evidence="2">CBS 7786</strain>
    </source>
</reference>
<comment type="caution">
    <text evidence="1">The sequence shown here is derived from an EMBL/GenBank/DDBJ whole genome shotgun (WGS) entry which is preliminary data.</text>
</comment>
<name>A0ACC3SY08_LIPKO</name>
<proteinExistence type="predicted"/>
<dbReference type="EMBL" id="MU971386">
    <property type="protein sequence ID" value="KAK9236521.1"/>
    <property type="molecule type" value="Genomic_DNA"/>
</dbReference>
<organism evidence="1 2">
    <name type="scientific">Lipomyces kononenkoae</name>
    <name type="common">Yeast</name>
    <dbReference type="NCBI Taxonomy" id="34357"/>
    <lineage>
        <taxon>Eukaryota</taxon>
        <taxon>Fungi</taxon>
        <taxon>Dikarya</taxon>
        <taxon>Ascomycota</taxon>
        <taxon>Saccharomycotina</taxon>
        <taxon>Lipomycetes</taxon>
        <taxon>Lipomycetales</taxon>
        <taxon>Lipomycetaceae</taxon>
        <taxon>Lipomyces</taxon>
    </lineage>
</organism>
<evidence type="ECO:0000313" key="1">
    <source>
        <dbReference type="EMBL" id="KAK9236521.1"/>
    </source>
</evidence>
<protein>
    <submittedName>
        <fullName evidence="1">Histidinol dehydrogenase-domain-containing protein</fullName>
    </submittedName>
</protein>
<keyword evidence="2" id="KW-1185">Reference proteome</keyword>
<accession>A0ACC3SY08</accession>
<gene>
    <name evidence="1" type="ORF">V1525DRAFT_406823</name>
</gene>